<reference evidence="3" key="1">
    <citation type="submission" date="2017-01" db="EMBL/GenBank/DDBJ databases">
        <title>Comparative genomics of anhydrobiosis in the tardigrade Hypsibius dujardini.</title>
        <authorList>
            <person name="Yoshida Y."/>
            <person name="Koutsovoulos G."/>
            <person name="Laetsch D."/>
            <person name="Stevens L."/>
            <person name="Kumar S."/>
            <person name="Horikawa D."/>
            <person name="Ishino K."/>
            <person name="Komine S."/>
            <person name="Tomita M."/>
            <person name="Blaxter M."/>
            <person name="Arakawa K."/>
        </authorList>
    </citation>
    <scope>NUCLEOTIDE SEQUENCE [LARGE SCALE GENOMIC DNA]</scope>
    <source>
        <strain evidence="3">Z151</strain>
    </source>
</reference>
<evidence type="ECO:0000256" key="1">
    <source>
        <dbReference type="SAM" id="Phobius"/>
    </source>
</evidence>
<feature type="transmembrane region" description="Helical" evidence="1">
    <location>
        <begin position="75"/>
        <end position="99"/>
    </location>
</feature>
<gene>
    <name evidence="2" type="ORF">BV898_05076</name>
</gene>
<keyword evidence="1" id="KW-0472">Membrane</keyword>
<dbReference type="AlphaFoldDB" id="A0A1W0X0N7"/>
<protein>
    <submittedName>
        <fullName evidence="2">Uncharacterized protein</fullName>
    </submittedName>
</protein>
<evidence type="ECO:0000313" key="2">
    <source>
        <dbReference type="EMBL" id="OQV21001.1"/>
    </source>
</evidence>
<dbReference type="EMBL" id="MTYJ01000026">
    <property type="protein sequence ID" value="OQV21001.1"/>
    <property type="molecule type" value="Genomic_DNA"/>
</dbReference>
<sequence>MDNYCQHVGKYYPELPYAYIYTLRVTRRGRLNSTIGPIFASLAVNIILGCIVSVTFAAYSSFFSRSANYLATPRFAPLCATVGFLTFQSVTFAACSSFFSRSANYLATPRFAPLCATVGFLTFQSANTDFYFHRFIAFQRLFVVVLPNKGPFTLFKSRGCMITLVGVLRVSRSLSLPSRCGVRVRPANRALRRHQCDHAALLRDRPRKRVGDQLQNPLESRMKAREASITRLVAVLCGMFLAGLLPRWFIRTWPREWIPLSLMCSPSSP</sequence>
<name>A0A1W0X0N7_HYPEX</name>
<evidence type="ECO:0000313" key="3">
    <source>
        <dbReference type="Proteomes" id="UP000192578"/>
    </source>
</evidence>
<feature type="transmembrane region" description="Helical" evidence="1">
    <location>
        <begin position="38"/>
        <end position="63"/>
    </location>
</feature>
<keyword evidence="1" id="KW-1133">Transmembrane helix</keyword>
<accession>A0A1W0X0N7</accession>
<comment type="caution">
    <text evidence="2">The sequence shown here is derived from an EMBL/GenBank/DDBJ whole genome shotgun (WGS) entry which is preliminary data.</text>
</comment>
<dbReference type="Proteomes" id="UP000192578">
    <property type="component" value="Unassembled WGS sequence"/>
</dbReference>
<organism evidence="2 3">
    <name type="scientific">Hypsibius exemplaris</name>
    <name type="common">Freshwater tardigrade</name>
    <dbReference type="NCBI Taxonomy" id="2072580"/>
    <lineage>
        <taxon>Eukaryota</taxon>
        <taxon>Metazoa</taxon>
        <taxon>Ecdysozoa</taxon>
        <taxon>Tardigrada</taxon>
        <taxon>Eutardigrada</taxon>
        <taxon>Parachela</taxon>
        <taxon>Hypsibioidea</taxon>
        <taxon>Hypsibiidae</taxon>
        <taxon>Hypsibius</taxon>
    </lineage>
</organism>
<keyword evidence="1" id="KW-0812">Transmembrane</keyword>
<keyword evidence="3" id="KW-1185">Reference proteome</keyword>
<feature type="transmembrane region" description="Helical" evidence="1">
    <location>
        <begin position="229"/>
        <end position="250"/>
    </location>
</feature>
<proteinExistence type="predicted"/>